<evidence type="ECO:0000313" key="9">
    <source>
        <dbReference type="Ensembl" id="ENSCCRP00010039580.1"/>
    </source>
</evidence>
<organism evidence="9 10">
    <name type="scientific">Cyprinus carpio</name>
    <name type="common">Common carp</name>
    <dbReference type="NCBI Taxonomy" id="7962"/>
    <lineage>
        <taxon>Eukaryota</taxon>
        <taxon>Metazoa</taxon>
        <taxon>Chordata</taxon>
        <taxon>Craniata</taxon>
        <taxon>Vertebrata</taxon>
        <taxon>Euteleostomi</taxon>
        <taxon>Actinopterygii</taxon>
        <taxon>Neopterygii</taxon>
        <taxon>Teleostei</taxon>
        <taxon>Ostariophysi</taxon>
        <taxon>Cypriniformes</taxon>
        <taxon>Cyprinidae</taxon>
        <taxon>Cyprininae</taxon>
        <taxon>Cyprinus</taxon>
    </lineage>
</organism>
<keyword evidence="4 6" id="KW-0256">Endoplasmic reticulum</keyword>
<evidence type="ECO:0000256" key="3">
    <source>
        <dbReference type="ARBA" id="ARBA00022729"/>
    </source>
</evidence>
<evidence type="ECO:0000259" key="8">
    <source>
        <dbReference type="Pfam" id="PF21376"/>
    </source>
</evidence>
<dbReference type="InterPro" id="IPR017378">
    <property type="entry name" value="Torsin_1/2"/>
</dbReference>
<keyword evidence="10" id="KW-1185">Reference proteome</keyword>
<dbReference type="GO" id="GO:0019894">
    <property type="term" value="F:kinesin binding"/>
    <property type="evidence" value="ECO:0007669"/>
    <property type="project" value="TreeGrafter"/>
</dbReference>
<evidence type="ECO:0000256" key="7">
    <source>
        <dbReference type="PIRSR" id="PIRSR038079-1"/>
    </source>
</evidence>
<keyword evidence="3" id="KW-0732">Signal</keyword>
<dbReference type="RefSeq" id="XP_042604088.1">
    <property type="nucleotide sequence ID" value="XM_042748154.1"/>
</dbReference>
<dbReference type="GO" id="GO:0005524">
    <property type="term" value="F:ATP binding"/>
    <property type="evidence" value="ECO:0007669"/>
    <property type="project" value="UniProtKB-KW"/>
</dbReference>
<dbReference type="GeneID" id="109090015"/>
<evidence type="ECO:0000256" key="5">
    <source>
        <dbReference type="ARBA" id="ARBA00023180"/>
    </source>
</evidence>
<dbReference type="PIRSF" id="PIRSF038079">
    <property type="entry name" value="Torsin_2A"/>
    <property type="match status" value="1"/>
</dbReference>
<comment type="similarity">
    <text evidence="2 6">Belongs to the ClpA/ClpB family. Torsin subfamily.</text>
</comment>
<dbReference type="Pfam" id="PF21376">
    <property type="entry name" value="TOR1A_C"/>
    <property type="match status" value="1"/>
</dbReference>
<dbReference type="Ensembl" id="ENSCCRT00010043478.1">
    <property type="protein sequence ID" value="ENSCCRP00010039580.1"/>
    <property type="gene ID" value="ENSCCRG00010016915.1"/>
</dbReference>
<dbReference type="GO" id="GO:0016887">
    <property type="term" value="F:ATP hydrolysis activity"/>
    <property type="evidence" value="ECO:0007669"/>
    <property type="project" value="InterPro"/>
</dbReference>
<dbReference type="GO" id="GO:0071763">
    <property type="term" value="P:nuclear membrane organization"/>
    <property type="evidence" value="ECO:0007669"/>
    <property type="project" value="TreeGrafter"/>
</dbReference>
<gene>
    <name evidence="9 11" type="primary">LOC109090015</name>
</gene>
<evidence type="ECO:0000313" key="11">
    <source>
        <dbReference type="RefSeq" id="XP_042604088.1"/>
    </source>
</evidence>
<dbReference type="InterPro" id="IPR010448">
    <property type="entry name" value="Torsin"/>
</dbReference>
<dbReference type="SUPFAM" id="SSF52540">
    <property type="entry name" value="P-loop containing nucleoside triphosphate hydrolases"/>
    <property type="match status" value="1"/>
</dbReference>
<evidence type="ECO:0000256" key="4">
    <source>
        <dbReference type="ARBA" id="ARBA00022824"/>
    </source>
</evidence>
<comment type="subcellular location">
    <subcellularLocation>
        <location evidence="1 6">Endoplasmic reticulum lumen</location>
    </subcellularLocation>
</comment>
<keyword evidence="7" id="KW-0067">ATP-binding</keyword>
<evidence type="ECO:0000313" key="10">
    <source>
        <dbReference type="Proteomes" id="UP000694427"/>
    </source>
</evidence>
<keyword evidence="7" id="KW-0547">Nucleotide-binding</keyword>
<reference evidence="9" key="2">
    <citation type="submission" date="2025-05" db="UniProtKB">
        <authorList>
            <consortium name="Ensembl"/>
        </authorList>
    </citation>
    <scope>IDENTIFICATION</scope>
</reference>
<reference evidence="11" key="1">
    <citation type="submission" date="2025-04" db="UniProtKB">
        <authorList>
            <consortium name="RefSeq"/>
        </authorList>
    </citation>
    <scope>IDENTIFICATION</scope>
    <source>
        <tissue evidence="11">Muscle</tissue>
    </source>
</reference>
<dbReference type="PANTHER" id="PTHR10760">
    <property type="entry name" value="TORSIN"/>
    <property type="match status" value="1"/>
</dbReference>
<evidence type="ECO:0000256" key="2">
    <source>
        <dbReference type="ARBA" id="ARBA00006235"/>
    </source>
</evidence>
<dbReference type="PANTHER" id="PTHR10760:SF14">
    <property type="entry name" value="TORSIN-1B"/>
    <property type="match status" value="1"/>
</dbReference>
<dbReference type="Proteomes" id="UP000694427">
    <property type="component" value="Unplaced"/>
</dbReference>
<evidence type="ECO:0000256" key="1">
    <source>
        <dbReference type="ARBA" id="ARBA00004319"/>
    </source>
</evidence>
<accession>A0A8C1K137</accession>
<feature type="binding site" evidence="7">
    <location>
        <begin position="101"/>
        <end position="108"/>
    </location>
    <ligand>
        <name>ATP</name>
        <dbReference type="ChEBI" id="CHEBI:30616"/>
    </ligand>
</feature>
<dbReference type="PRINTS" id="PR00300">
    <property type="entry name" value="CLPPROTEASEA"/>
</dbReference>
<protein>
    <recommendedName>
        <fullName evidence="6">Torsin</fullName>
    </recommendedName>
</protein>
<proteinExistence type="inferred from homology"/>
<evidence type="ECO:0000256" key="6">
    <source>
        <dbReference type="PIRNR" id="PIRNR038079"/>
    </source>
</evidence>
<dbReference type="Proteomes" id="UP001155660">
    <property type="component" value="Chromosome B21"/>
</dbReference>
<dbReference type="AlphaFoldDB" id="A0A8C1K137"/>
<dbReference type="InterPro" id="IPR001270">
    <property type="entry name" value="ClpA/B"/>
</dbReference>
<dbReference type="OrthoDB" id="19623at2759"/>
<feature type="domain" description="Torsin-1A C-terminal" evidence="8">
    <location>
        <begin position="271"/>
        <end position="330"/>
    </location>
</feature>
<dbReference type="FunFam" id="3.40.50.300:FF:001719">
    <property type="entry name" value="Torsin"/>
    <property type="match status" value="1"/>
</dbReference>
<dbReference type="InterPro" id="IPR027417">
    <property type="entry name" value="P-loop_NTPase"/>
</dbReference>
<keyword evidence="5" id="KW-0325">Glycoprotein</keyword>
<name>A0A8C1K137_CYPCA</name>
<dbReference type="InterPro" id="IPR049337">
    <property type="entry name" value="TOR1A_C"/>
</dbReference>
<dbReference type="GO" id="GO:0034504">
    <property type="term" value="P:protein localization to nucleus"/>
    <property type="evidence" value="ECO:0007669"/>
    <property type="project" value="TreeGrafter"/>
</dbReference>
<dbReference type="GO" id="GO:0005788">
    <property type="term" value="C:endoplasmic reticulum lumen"/>
    <property type="evidence" value="ECO:0007669"/>
    <property type="project" value="UniProtKB-SubCell"/>
</dbReference>
<dbReference type="Pfam" id="PF06309">
    <property type="entry name" value="Torsin"/>
    <property type="match status" value="1"/>
</dbReference>
<dbReference type="Gene3D" id="3.40.50.300">
    <property type="entry name" value="P-loop containing nucleotide triphosphate hydrolases"/>
    <property type="match status" value="1"/>
</dbReference>
<sequence length="331" mass="38383">MLECSCDKLPKRLLTKRLLAQTIHWTILQTGCCWNVTCSVNQYSVPICSYCKSVLSSIELKHDLRRKLFGQHIAAQVILKAVTGFMESENPKKPLVLSLHGWTGTGKNFVSQLIVENIYRKKMRSNFVHLFTATAHFPHEAHINKYKTQLQEWIRGNVSICPHSMFIFDEMDKMHLGLIDILRPYLDFYEHLDGVSYRKAIFIFLSNIGSEKINEVALDFWRDGREREEIKLKDIETALSISIFNNKNSGFWHTSLIDNNLVDFFVPFLPLEYKHVIQCGLAEMARKGYLFPNKKVVVKMARDLNYFPKEGKCVFSMQGCKVISNRLGFYI</sequence>
<dbReference type="GO" id="GO:0005635">
    <property type="term" value="C:nuclear envelope"/>
    <property type="evidence" value="ECO:0007669"/>
    <property type="project" value="TreeGrafter"/>
</dbReference>
<dbReference type="KEGG" id="ccar:109090015"/>